<gene>
    <name evidence="3" type="primary">LOC105366201</name>
</gene>
<evidence type="ECO:0000256" key="1">
    <source>
        <dbReference type="SAM" id="SignalP"/>
    </source>
</evidence>
<name>A0AAJ7E074_9HYME</name>
<keyword evidence="1" id="KW-0732">Signal</keyword>
<evidence type="ECO:0000313" key="3">
    <source>
        <dbReference type="RefSeq" id="XP_011502858.1"/>
    </source>
</evidence>
<dbReference type="RefSeq" id="XP_011502858.1">
    <property type="nucleotide sequence ID" value="XM_011504556.1"/>
</dbReference>
<proteinExistence type="predicted"/>
<dbReference type="Proteomes" id="UP000695007">
    <property type="component" value="Unplaced"/>
</dbReference>
<accession>A0AAJ7E074</accession>
<reference evidence="3" key="1">
    <citation type="submission" date="2025-08" db="UniProtKB">
        <authorList>
            <consortium name="RefSeq"/>
        </authorList>
    </citation>
    <scope>IDENTIFICATION</scope>
</reference>
<keyword evidence="2" id="KW-1185">Reference proteome</keyword>
<feature type="chain" id="PRO_5042473739" evidence="1">
    <location>
        <begin position="17"/>
        <end position="113"/>
    </location>
</feature>
<organism evidence="2 3">
    <name type="scientific">Ceratosolen solmsi marchali</name>
    <dbReference type="NCBI Taxonomy" id="326594"/>
    <lineage>
        <taxon>Eukaryota</taxon>
        <taxon>Metazoa</taxon>
        <taxon>Ecdysozoa</taxon>
        <taxon>Arthropoda</taxon>
        <taxon>Hexapoda</taxon>
        <taxon>Insecta</taxon>
        <taxon>Pterygota</taxon>
        <taxon>Neoptera</taxon>
        <taxon>Endopterygota</taxon>
        <taxon>Hymenoptera</taxon>
        <taxon>Apocrita</taxon>
        <taxon>Proctotrupomorpha</taxon>
        <taxon>Chalcidoidea</taxon>
        <taxon>Agaonidae</taxon>
        <taxon>Agaoninae</taxon>
        <taxon>Ceratosolen</taxon>
    </lineage>
</organism>
<dbReference type="AlphaFoldDB" id="A0AAJ7E074"/>
<feature type="signal peptide" evidence="1">
    <location>
        <begin position="1"/>
        <end position="16"/>
    </location>
</feature>
<dbReference type="GeneID" id="105366201"/>
<dbReference type="KEGG" id="csol:105366201"/>
<evidence type="ECO:0000313" key="2">
    <source>
        <dbReference type="Proteomes" id="UP000695007"/>
    </source>
</evidence>
<protein>
    <submittedName>
        <fullName evidence="3">Uncharacterized protein LOC105366201</fullName>
    </submittedName>
</protein>
<sequence length="113" mass="13103">MHFSILISFFLICSLAMPTGRRELTFTKENCHACCNALNLPEEIKNNCNYSCIKKYSSHIKYNSVRDCLRGCNIIAQECRDGCISACESMFIKSNRIRTIIEQGFQDRIHIWE</sequence>